<dbReference type="PANTHER" id="PTHR47336">
    <property type="entry name" value="TRANSCRIPTION FACTOR HMS1-RELATED"/>
    <property type="match status" value="1"/>
</dbReference>
<feature type="domain" description="BHLH" evidence="3">
    <location>
        <begin position="364"/>
        <end position="435"/>
    </location>
</feature>
<dbReference type="GO" id="GO:0046983">
    <property type="term" value="F:protein dimerization activity"/>
    <property type="evidence" value="ECO:0007669"/>
    <property type="project" value="InterPro"/>
</dbReference>
<gene>
    <name evidence="4" type="ORF">HRR80_005728</name>
</gene>
<dbReference type="Proteomes" id="UP001161757">
    <property type="component" value="Unassembled WGS sequence"/>
</dbReference>
<feature type="compositionally biased region" description="Polar residues" evidence="2">
    <location>
        <begin position="151"/>
        <end position="180"/>
    </location>
</feature>
<evidence type="ECO:0000256" key="1">
    <source>
        <dbReference type="SAM" id="Coils"/>
    </source>
</evidence>
<dbReference type="InterPro" id="IPR011598">
    <property type="entry name" value="bHLH_dom"/>
</dbReference>
<evidence type="ECO:0000256" key="2">
    <source>
        <dbReference type="SAM" id="MobiDB-lite"/>
    </source>
</evidence>
<proteinExistence type="predicted"/>
<feature type="region of interest" description="Disordered" evidence="2">
    <location>
        <begin position="90"/>
        <end position="117"/>
    </location>
</feature>
<dbReference type="InterPro" id="IPR052099">
    <property type="entry name" value="Regulatory_TF_Diverse"/>
</dbReference>
<feature type="region of interest" description="Disordered" evidence="2">
    <location>
        <begin position="143"/>
        <end position="180"/>
    </location>
</feature>
<dbReference type="PROSITE" id="PS50888">
    <property type="entry name" value="BHLH"/>
    <property type="match status" value="1"/>
</dbReference>
<feature type="region of interest" description="Disordered" evidence="2">
    <location>
        <begin position="392"/>
        <end position="412"/>
    </location>
</feature>
<evidence type="ECO:0000259" key="3">
    <source>
        <dbReference type="PROSITE" id="PS50888"/>
    </source>
</evidence>
<feature type="compositionally biased region" description="Polar residues" evidence="2">
    <location>
        <begin position="256"/>
        <end position="282"/>
    </location>
</feature>
<dbReference type="SUPFAM" id="SSF47459">
    <property type="entry name" value="HLH, helix-loop-helix DNA-binding domain"/>
    <property type="match status" value="1"/>
</dbReference>
<dbReference type="Gene3D" id="4.10.280.10">
    <property type="entry name" value="Helix-loop-helix DNA-binding domain"/>
    <property type="match status" value="1"/>
</dbReference>
<dbReference type="Pfam" id="PF00010">
    <property type="entry name" value="HLH"/>
    <property type="match status" value="1"/>
</dbReference>
<name>A0AAN6IX12_EXODE</name>
<organism evidence="4 5">
    <name type="scientific">Exophiala dermatitidis</name>
    <name type="common">Black yeast-like fungus</name>
    <name type="synonym">Wangiella dermatitidis</name>
    <dbReference type="NCBI Taxonomy" id="5970"/>
    <lineage>
        <taxon>Eukaryota</taxon>
        <taxon>Fungi</taxon>
        <taxon>Dikarya</taxon>
        <taxon>Ascomycota</taxon>
        <taxon>Pezizomycotina</taxon>
        <taxon>Eurotiomycetes</taxon>
        <taxon>Chaetothyriomycetidae</taxon>
        <taxon>Chaetothyriales</taxon>
        <taxon>Herpotrichiellaceae</taxon>
        <taxon>Exophiala</taxon>
    </lineage>
</organism>
<dbReference type="AlphaFoldDB" id="A0AAN6IX12"/>
<feature type="region of interest" description="Disordered" evidence="2">
    <location>
        <begin position="256"/>
        <end position="369"/>
    </location>
</feature>
<reference evidence="4" key="1">
    <citation type="submission" date="2023-01" db="EMBL/GenBank/DDBJ databases">
        <title>Exophiala dermititidis isolated from Cystic Fibrosis Patient.</title>
        <authorList>
            <person name="Kurbessoian T."/>
            <person name="Crocker A."/>
            <person name="Murante D."/>
            <person name="Hogan D.A."/>
            <person name="Stajich J.E."/>
        </authorList>
    </citation>
    <scope>NUCLEOTIDE SEQUENCE</scope>
    <source>
        <strain evidence="4">Ex8</strain>
    </source>
</reference>
<comment type="caution">
    <text evidence="4">The sequence shown here is derived from an EMBL/GenBank/DDBJ whole genome shotgun (WGS) entry which is preliminary data.</text>
</comment>
<dbReference type="PANTHER" id="PTHR47336:SF3">
    <property type="entry name" value="SERINE-RICH PROTEIN TYE7"/>
    <property type="match status" value="1"/>
</dbReference>
<accession>A0AAN6IX12</accession>
<dbReference type="InterPro" id="IPR036638">
    <property type="entry name" value="HLH_DNA-bd_sf"/>
</dbReference>
<evidence type="ECO:0000313" key="4">
    <source>
        <dbReference type="EMBL" id="KAJ8990241.1"/>
    </source>
</evidence>
<feature type="compositionally biased region" description="Low complexity" evidence="2">
    <location>
        <begin position="319"/>
        <end position="335"/>
    </location>
</feature>
<sequence>MPFRAAYRQHDGSHDFLKQHTFHGGHGGQPQLAIVDPDLDSVDYHGWHEMDFTTTPLNATTTTGNPVPPQKYSINMMDTTDDVNSSLAYSVRSSGHRQNSTASITSGSAHQQSPGVTSTLSGDIYGAVGPFSYSQLLNMDAEMSPMDQSGRDSNMMTDDKSPNSNTLSGSDALNTSPPIASLNPTAISLSSSKIDPAEKLCPLIAGQVDSCQPNRCGPDAPCMNFTTLPPIEECTSVPCITQSSSPNETMITSESVSVVSLHQRPSMSSRTSTATTVPSLRRSSASSSTDNNSNINSTPIQSVPLPPRRSTTARRRGPAARNNTATTTTSSTATTMVGSDDEEDEQQTTTTKSTAPSKADAKQRAKQAHSLVEKKYRENLNAKIAQLHNTLQSSHYGPKTGEEGESDGAPANIIPASKVRKSDVLTEAMNYVNQTEVEMRHMENEIQRLSERVRVLEKLVRCEDCSLLKQMVNLQVQAV</sequence>
<feature type="compositionally biased region" description="Low complexity" evidence="2">
    <location>
        <begin position="347"/>
        <end position="358"/>
    </location>
</feature>
<evidence type="ECO:0000313" key="5">
    <source>
        <dbReference type="Proteomes" id="UP001161757"/>
    </source>
</evidence>
<feature type="coiled-coil region" evidence="1">
    <location>
        <begin position="425"/>
        <end position="459"/>
    </location>
</feature>
<protein>
    <recommendedName>
        <fullName evidence="3">BHLH domain-containing protein</fullName>
    </recommendedName>
</protein>
<dbReference type="EMBL" id="JAJGCB010000011">
    <property type="protein sequence ID" value="KAJ8990241.1"/>
    <property type="molecule type" value="Genomic_DNA"/>
</dbReference>
<keyword evidence="1" id="KW-0175">Coiled coil</keyword>
<feature type="compositionally biased region" description="Low complexity" evidence="2">
    <location>
        <begin position="283"/>
        <end position="297"/>
    </location>
</feature>